<gene>
    <name evidence="2" type="ORF">SDC9_209792</name>
</gene>
<accession>A0A645JEZ2</accession>
<reference evidence="2" key="1">
    <citation type="submission" date="2019-08" db="EMBL/GenBank/DDBJ databases">
        <authorList>
            <person name="Kucharzyk K."/>
            <person name="Murdoch R.W."/>
            <person name="Higgins S."/>
            <person name="Loffler F."/>
        </authorList>
    </citation>
    <scope>NUCLEOTIDE SEQUENCE</scope>
</reference>
<organism evidence="2">
    <name type="scientific">bioreactor metagenome</name>
    <dbReference type="NCBI Taxonomy" id="1076179"/>
    <lineage>
        <taxon>unclassified sequences</taxon>
        <taxon>metagenomes</taxon>
        <taxon>ecological metagenomes</taxon>
    </lineage>
</organism>
<comment type="caution">
    <text evidence="2">The sequence shown here is derived from an EMBL/GenBank/DDBJ whole genome shotgun (WGS) entry which is preliminary data.</text>
</comment>
<evidence type="ECO:0000256" key="1">
    <source>
        <dbReference type="SAM" id="Phobius"/>
    </source>
</evidence>
<proteinExistence type="predicted"/>
<dbReference type="AlphaFoldDB" id="A0A645JEZ2"/>
<sequence>MMLLGGVILQLFTGIILLLFVKLGIIEHSNWIDVFLSFSLFYIVSGIIPVTYPDGMNSDGKQIYHMIRYGKSRLYDDEILSEILRRDNTVD</sequence>
<evidence type="ECO:0000313" key="2">
    <source>
        <dbReference type="EMBL" id="MPN62046.1"/>
    </source>
</evidence>
<dbReference type="EMBL" id="VSSQ01139506">
    <property type="protein sequence ID" value="MPN62046.1"/>
    <property type="molecule type" value="Genomic_DNA"/>
</dbReference>
<feature type="transmembrane region" description="Helical" evidence="1">
    <location>
        <begin position="7"/>
        <end position="25"/>
    </location>
</feature>
<keyword evidence="1" id="KW-0472">Membrane</keyword>
<feature type="transmembrane region" description="Helical" evidence="1">
    <location>
        <begin position="31"/>
        <end position="52"/>
    </location>
</feature>
<name>A0A645JEZ2_9ZZZZ</name>
<keyword evidence="1" id="KW-0812">Transmembrane</keyword>
<keyword evidence="1" id="KW-1133">Transmembrane helix</keyword>
<protein>
    <submittedName>
        <fullName evidence="2">Uncharacterized protein</fullName>
    </submittedName>
</protein>